<protein>
    <submittedName>
        <fullName evidence="2">Uncharacterized protein</fullName>
    </submittedName>
</protein>
<sequence length="118" mass="13401">MAASKTSISSPDGRWTVRGPVLPPRSLLIKRILANVPRAIISSLPRREPTSKFVPFFGQKTSRGTGSGDRSRRAYMIRRYRIAKVQYTIGVINIFHDRQFHGLKLKRKRRQAAATPNN</sequence>
<name>A0A915J4H8_ROMCU</name>
<accession>A0A915J4H8</accession>
<proteinExistence type="predicted"/>
<evidence type="ECO:0000313" key="2">
    <source>
        <dbReference type="WBParaSite" id="nRc.2.0.1.t21372-RA"/>
    </source>
</evidence>
<dbReference type="Proteomes" id="UP000887565">
    <property type="component" value="Unplaced"/>
</dbReference>
<reference evidence="2" key="1">
    <citation type="submission" date="2022-11" db="UniProtKB">
        <authorList>
            <consortium name="WormBaseParasite"/>
        </authorList>
    </citation>
    <scope>IDENTIFICATION</scope>
</reference>
<organism evidence="1 2">
    <name type="scientific">Romanomermis culicivorax</name>
    <name type="common">Nematode worm</name>
    <dbReference type="NCBI Taxonomy" id="13658"/>
    <lineage>
        <taxon>Eukaryota</taxon>
        <taxon>Metazoa</taxon>
        <taxon>Ecdysozoa</taxon>
        <taxon>Nematoda</taxon>
        <taxon>Enoplea</taxon>
        <taxon>Dorylaimia</taxon>
        <taxon>Mermithida</taxon>
        <taxon>Mermithoidea</taxon>
        <taxon>Mermithidae</taxon>
        <taxon>Romanomermis</taxon>
    </lineage>
</organism>
<evidence type="ECO:0000313" key="1">
    <source>
        <dbReference type="Proteomes" id="UP000887565"/>
    </source>
</evidence>
<dbReference type="AlphaFoldDB" id="A0A915J4H8"/>
<keyword evidence="1" id="KW-1185">Reference proteome</keyword>
<dbReference type="WBParaSite" id="nRc.2.0.1.t21372-RA">
    <property type="protein sequence ID" value="nRc.2.0.1.t21372-RA"/>
    <property type="gene ID" value="nRc.2.0.1.g21372"/>
</dbReference>